<sequence length="247" mass="25687">MLNGKTALITGGNSGIGLATAKNLRAEGARVAITGTDADKLEAARQEIGNDTLAIRADVRSIADLKAMAKTVGTTFGKLDILFANAGVAYGTPIDTTDEESYNRLMDINVKGVFFTVQSVLPIMADGGSVILNTSWLGQVGTPGRAALSASKAAVRSFTRVLAAELVDRKIRVNAVSPGPIDTPIHRAPGQTEEEFRVYAEKLGARVPAGRMGKPEEIAAAVAFLAGDKSSYMLGAEIAVDGGLGEI</sequence>
<dbReference type="Pfam" id="PF13561">
    <property type="entry name" value="adh_short_C2"/>
    <property type="match status" value="1"/>
</dbReference>
<dbReference type="InterPro" id="IPR002347">
    <property type="entry name" value="SDR_fam"/>
</dbReference>
<dbReference type="InterPro" id="IPR036291">
    <property type="entry name" value="NAD(P)-bd_dom_sf"/>
</dbReference>
<dbReference type="AlphaFoldDB" id="A0A845ADE7"/>
<comment type="caution">
    <text evidence="3">The sequence shown here is derived from an EMBL/GenBank/DDBJ whole genome shotgun (WGS) entry which is preliminary data.</text>
</comment>
<dbReference type="EMBL" id="WTYQ01000005">
    <property type="protein sequence ID" value="MXP26815.1"/>
    <property type="molecule type" value="Genomic_DNA"/>
</dbReference>
<proteinExistence type="inferred from homology"/>
<dbReference type="PRINTS" id="PR00081">
    <property type="entry name" value="GDHRDH"/>
</dbReference>
<evidence type="ECO:0000313" key="4">
    <source>
        <dbReference type="Proteomes" id="UP000460561"/>
    </source>
</evidence>
<accession>A0A845ADE7</accession>
<dbReference type="CDD" id="cd05233">
    <property type="entry name" value="SDR_c"/>
    <property type="match status" value="1"/>
</dbReference>
<evidence type="ECO:0000313" key="3">
    <source>
        <dbReference type="EMBL" id="MXP26815.1"/>
    </source>
</evidence>
<organism evidence="3 4">
    <name type="scientific">Altericroceibacterium indicum</name>
    <dbReference type="NCBI Taxonomy" id="374177"/>
    <lineage>
        <taxon>Bacteria</taxon>
        <taxon>Pseudomonadati</taxon>
        <taxon>Pseudomonadota</taxon>
        <taxon>Alphaproteobacteria</taxon>
        <taxon>Sphingomonadales</taxon>
        <taxon>Erythrobacteraceae</taxon>
        <taxon>Altericroceibacterium</taxon>
    </lineage>
</organism>
<keyword evidence="4" id="KW-1185">Reference proteome</keyword>
<dbReference type="OrthoDB" id="9809287at2"/>
<evidence type="ECO:0000256" key="1">
    <source>
        <dbReference type="ARBA" id="ARBA00006484"/>
    </source>
</evidence>
<protein>
    <submittedName>
        <fullName evidence="3">SDR family oxidoreductase</fullName>
    </submittedName>
</protein>
<evidence type="ECO:0000256" key="2">
    <source>
        <dbReference type="ARBA" id="ARBA00023002"/>
    </source>
</evidence>
<dbReference type="PRINTS" id="PR00080">
    <property type="entry name" value="SDRFAMILY"/>
</dbReference>
<gene>
    <name evidence="3" type="ORF">GRI39_12310</name>
</gene>
<dbReference type="Proteomes" id="UP000460561">
    <property type="component" value="Unassembled WGS sequence"/>
</dbReference>
<dbReference type="PANTHER" id="PTHR42760:SF115">
    <property type="entry name" value="3-OXOACYL-[ACYL-CARRIER-PROTEIN] REDUCTASE FABG"/>
    <property type="match status" value="1"/>
</dbReference>
<dbReference type="RefSeq" id="WP_160740033.1">
    <property type="nucleotide sequence ID" value="NZ_WTYQ01000005.1"/>
</dbReference>
<dbReference type="SUPFAM" id="SSF51735">
    <property type="entry name" value="NAD(P)-binding Rossmann-fold domains"/>
    <property type="match status" value="1"/>
</dbReference>
<name>A0A845ADE7_9SPHN</name>
<dbReference type="Gene3D" id="3.40.50.720">
    <property type="entry name" value="NAD(P)-binding Rossmann-like Domain"/>
    <property type="match status" value="1"/>
</dbReference>
<dbReference type="GO" id="GO:0016616">
    <property type="term" value="F:oxidoreductase activity, acting on the CH-OH group of donors, NAD or NADP as acceptor"/>
    <property type="evidence" value="ECO:0007669"/>
    <property type="project" value="TreeGrafter"/>
</dbReference>
<keyword evidence="2" id="KW-0560">Oxidoreductase</keyword>
<dbReference type="FunFam" id="3.40.50.720:FF:000084">
    <property type="entry name" value="Short-chain dehydrogenase reductase"/>
    <property type="match status" value="1"/>
</dbReference>
<reference evidence="3 4" key="1">
    <citation type="submission" date="2019-12" db="EMBL/GenBank/DDBJ databases">
        <title>Genomic-based taxomic classification of the family Erythrobacteraceae.</title>
        <authorList>
            <person name="Xu L."/>
        </authorList>
    </citation>
    <scope>NUCLEOTIDE SEQUENCE [LARGE SCALE GENOMIC DNA]</scope>
    <source>
        <strain evidence="3 4">DSM 18604</strain>
    </source>
</reference>
<comment type="similarity">
    <text evidence="1">Belongs to the short-chain dehydrogenases/reductases (SDR) family.</text>
</comment>
<dbReference type="PANTHER" id="PTHR42760">
    <property type="entry name" value="SHORT-CHAIN DEHYDROGENASES/REDUCTASES FAMILY MEMBER"/>
    <property type="match status" value="1"/>
</dbReference>